<dbReference type="GO" id="GO:0005524">
    <property type="term" value="F:ATP binding"/>
    <property type="evidence" value="ECO:0007669"/>
    <property type="project" value="UniProtKB-UniRule"/>
</dbReference>
<dbReference type="Pfam" id="PF07478">
    <property type="entry name" value="Dala_Dala_lig_C"/>
    <property type="match status" value="1"/>
</dbReference>
<accession>A0A3N1KWZ0</accession>
<protein>
    <submittedName>
        <fullName evidence="4">D-alanine-D-alanine ligase-like ATP-grasp enzyme</fullName>
    </submittedName>
</protein>
<comment type="caution">
    <text evidence="4">The sequence shown here is derived from an EMBL/GenBank/DDBJ whole genome shotgun (WGS) entry which is preliminary data.</text>
</comment>
<keyword evidence="5" id="KW-1185">Reference proteome</keyword>
<proteinExistence type="predicted"/>
<dbReference type="SUPFAM" id="SSF56059">
    <property type="entry name" value="Glutathione synthetase ATP-binding domain-like"/>
    <property type="match status" value="1"/>
</dbReference>
<dbReference type="PANTHER" id="PTHR21621">
    <property type="entry name" value="RIBOSOMAL PROTEIN S6 MODIFICATION PROTEIN"/>
    <property type="match status" value="1"/>
</dbReference>
<dbReference type="GO" id="GO:0046872">
    <property type="term" value="F:metal ion binding"/>
    <property type="evidence" value="ECO:0007669"/>
    <property type="project" value="InterPro"/>
</dbReference>
<name>A0A3N1KWZ0_9PROT</name>
<evidence type="ECO:0000256" key="1">
    <source>
        <dbReference type="ARBA" id="ARBA00022598"/>
    </source>
</evidence>
<dbReference type="OrthoDB" id="9775266at2"/>
<evidence type="ECO:0000259" key="3">
    <source>
        <dbReference type="PROSITE" id="PS50975"/>
    </source>
</evidence>
<dbReference type="Proteomes" id="UP000278222">
    <property type="component" value="Unassembled WGS sequence"/>
</dbReference>
<dbReference type="Gene3D" id="3.30.470.20">
    <property type="entry name" value="ATP-grasp fold, B domain"/>
    <property type="match status" value="2"/>
</dbReference>
<organism evidence="4 5">
    <name type="scientific">Stella humosa</name>
    <dbReference type="NCBI Taxonomy" id="94"/>
    <lineage>
        <taxon>Bacteria</taxon>
        <taxon>Pseudomonadati</taxon>
        <taxon>Pseudomonadota</taxon>
        <taxon>Alphaproteobacteria</taxon>
        <taxon>Rhodospirillales</taxon>
        <taxon>Stellaceae</taxon>
        <taxon>Stella</taxon>
    </lineage>
</organism>
<gene>
    <name evidence="4" type="ORF">EDC65_3337</name>
</gene>
<sequence length="616" mass="66556">MSERIPPRRIQGWRLQGANWIASRSVYAARVEGDYDATTWAAARALLDRLLPAGLPDDRLAETPDELHKAVEDVARFLLGWFGHAVAPVERTIMGASAPQTVAVAMSNPDMTAAAVGFSLRLLVKAGEGPAEDAWIKENRGYLLAMRHDGDEWLRGSRRYMVRAAEARGIPWRQFTAAPHILLLGEGRHGRRYDASGTWRTSILATTIAGNKRSGNQALRRAGLPAPLQVRVADAAAVHAAVADLGLPLVLKPQALREMQGMRIVYRAEEIDGAFEHAASFNQPVVAESYIPGHEYRVLVLEGQVLAVAMRLPVSVTGDGRTSIAGLVEAANRDPRRGSIAEGFALAPIVIEALSLRYLESCGRTPDDVPAAGEVVQVHPLPMMRFGGDGRFDATDAIHPDNREMAIRAVEAVGLDIAGIDLRMPDIARSWREVGAGICEINPQPNLFVHYEFATTRDVAGALLDRTYPPADRLPMRHVLLAGEGDLSAHVAAVAAACRAHFGWRVGTAADGRVDLEGWIPDAPAATLPDAHGLVAEDRELDLGVYAIDPASTRVTGLGLVRLDVAMGAIDERSLVWRMFDASVRAAGTVLRRLPEDPAATAQRVVALLETAIRKD</sequence>
<evidence type="ECO:0000313" key="5">
    <source>
        <dbReference type="Proteomes" id="UP000278222"/>
    </source>
</evidence>
<dbReference type="GO" id="GO:0018169">
    <property type="term" value="F:ribosomal S6-glutamic acid ligase activity"/>
    <property type="evidence" value="ECO:0007669"/>
    <property type="project" value="TreeGrafter"/>
</dbReference>
<dbReference type="GO" id="GO:0009432">
    <property type="term" value="P:SOS response"/>
    <property type="evidence" value="ECO:0007669"/>
    <property type="project" value="TreeGrafter"/>
</dbReference>
<dbReference type="RefSeq" id="WP_123691541.1">
    <property type="nucleotide sequence ID" value="NZ_AP019700.1"/>
</dbReference>
<dbReference type="GO" id="GO:0008716">
    <property type="term" value="F:D-alanine-D-alanine ligase activity"/>
    <property type="evidence" value="ECO:0007669"/>
    <property type="project" value="InterPro"/>
</dbReference>
<keyword evidence="1 4" id="KW-0436">Ligase</keyword>
<evidence type="ECO:0000256" key="2">
    <source>
        <dbReference type="PROSITE-ProRule" id="PRU00409"/>
    </source>
</evidence>
<dbReference type="PANTHER" id="PTHR21621:SF0">
    <property type="entry name" value="BETA-CITRYLGLUTAMATE SYNTHASE B-RELATED"/>
    <property type="match status" value="1"/>
</dbReference>
<evidence type="ECO:0000313" key="4">
    <source>
        <dbReference type="EMBL" id="ROP83992.1"/>
    </source>
</evidence>
<keyword evidence="2" id="KW-0547">Nucleotide-binding</keyword>
<dbReference type="InterPro" id="IPR011761">
    <property type="entry name" value="ATP-grasp"/>
</dbReference>
<dbReference type="AlphaFoldDB" id="A0A3N1KWZ0"/>
<dbReference type="PROSITE" id="PS50975">
    <property type="entry name" value="ATP_GRASP"/>
    <property type="match status" value="1"/>
</dbReference>
<dbReference type="GO" id="GO:0005737">
    <property type="term" value="C:cytoplasm"/>
    <property type="evidence" value="ECO:0007669"/>
    <property type="project" value="TreeGrafter"/>
</dbReference>
<dbReference type="InterPro" id="IPR011095">
    <property type="entry name" value="Dala_Dala_lig_C"/>
</dbReference>
<feature type="domain" description="ATP-grasp" evidence="3">
    <location>
        <begin position="216"/>
        <end position="468"/>
    </location>
</feature>
<dbReference type="EMBL" id="RJKX01000015">
    <property type="protein sequence ID" value="ROP83992.1"/>
    <property type="molecule type" value="Genomic_DNA"/>
</dbReference>
<reference evidence="4 5" key="1">
    <citation type="submission" date="2018-11" db="EMBL/GenBank/DDBJ databases">
        <title>Genomic Encyclopedia of Type Strains, Phase IV (KMG-IV): sequencing the most valuable type-strain genomes for metagenomic binning, comparative biology and taxonomic classification.</title>
        <authorList>
            <person name="Goeker M."/>
        </authorList>
    </citation>
    <scope>NUCLEOTIDE SEQUENCE [LARGE SCALE GENOMIC DNA]</scope>
    <source>
        <strain evidence="4 5">DSM 5900</strain>
    </source>
</reference>
<keyword evidence="2" id="KW-0067">ATP-binding</keyword>